<keyword evidence="2" id="KW-1185">Reference proteome</keyword>
<protein>
    <submittedName>
        <fullName evidence="1">Uncharacterized protein</fullName>
    </submittedName>
</protein>
<dbReference type="GeneID" id="63714457"/>
<proteinExistence type="predicted"/>
<comment type="caution">
    <text evidence="1">The sequence shown here is derived from an EMBL/GenBank/DDBJ whole genome shotgun (WGS) entry which is preliminary data.</text>
</comment>
<dbReference type="AlphaFoldDB" id="A0A151GU78"/>
<organism evidence="1 2">
    <name type="scientific">Drechmeria coniospora</name>
    <name type="common">Nematophagous fungus</name>
    <name type="synonym">Meria coniospora</name>
    <dbReference type="NCBI Taxonomy" id="98403"/>
    <lineage>
        <taxon>Eukaryota</taxon>
        <taxon>Fungi</taxon>
        <taxon>Dikarya</taxon>
        <taxon>Ascomycota</taxon>
        <taxon>Pezizomycotina</taxon>
        <taxon>Sordariomycetes</taxon>
        <taxon>Hypocreomycetidae</taxon>
        <taxon>Hypocreales</taxon>
        <taxon>Ophiocordycipitaceae</taxon>
        <taxon>Drechmeria</taxon>
    </lineage>
</organism>
<dbReference type="RefSeq" id="XP_040660028.1">
    <property type="nucleotide sequence ID" value="XM_040799145.1"/>
</dbReference>
<accession>A0A151GU78</accession>
<reference evidence="1 2" key="1">
    <citation type="journal article" date="2016" name="Sci. Rep.">
        <title>Insights into Adaptations to a Near-Obligate Nematode Endoparasitic Lifestyle from the Finished Genome of Drechmeria coniospora.</title>
        <authorList>
            <person name="Zhang L."/>
            <person name="Zhou Z."/>
            <person name="Guo Q."/>
            <person name="Fokkens L."/>
            <person name="Miskei M."/>
            <person name="Pocsi I."/>
            <person name="Zhang W."/>
            <person name="Chen M."/>
            <person name="Wang L."/>
            <person name="Sun Y."/>
            <person name="Donzelli B.G."/>
            <person name="Gibson D.M."/>
            <person name="Nelson D.R."/>
            <person name="Luo J.G."/>
            <person name="Rep M."/>
            <person name="Liu H."/>
            <person name="Yang S."/>
            <person name="Wang J."/>
            <person name="Krasnoff S.B."/>
            <person name="Xu Y."/>
            <person name="Molnar I."/>
            <person name="Lin M."/>
        </authorList>
    </citation>
    <scope>NUCLEOTIDE SEQUENCE [LARGE SCALE GENOMIC DNA]</scope>
    <source>
        <strain evidence="1 2">ARSEF 6962</strain>
    </source>
</reference>
<name>A0A151GU78_DRECN</name>
<gene>
    <name evidence="1" type="ORF">DCS_01814</name>
</gene>
<dbReference type="InParanoid" id="A0A151GU78"/>
<evidence type="ECO:0000313" key="2">
    <source>
        <dbReference type="Proteomes" id="UP000076580"/>
    </source>
</evidence>
<dbReference type="Proteomes" id="UP000076580">
    <property type="component" value="Chromosome 01"/>
</dbReference>
<evidence type="ECO:0000313" key="1">
    <source>
        <dbReference type="EMBL" id="KYK60676.1"/>
    </source>
</evidence>
<dbReference type="EMBL" id="LAYC01000001">
    <property type="protein sequence ID" value="KYK60676.1"/>
    <property type="molecule type" value="Genomic_DNA"/>
</dbReference>
<sequence>MIRSPKEVLPSTGSAVDWVCRRLVLPSIGSAVDWFCRRLVLPSIGSAVDWMANTVTPPTAIQFKRLVSSQCPATCLLYRRAFSILQCSWTSWNGKPGKQTQPMEAQLRKGDNQTTIRDDDNESWIGC</sequence>